<name>A0ABY6AV88_9BURK</name>
<feature type="signal peptide" evidence="1">
    <location>
        <begin position="1"/>
        <end position="23"/>
    </location>
</feature>
<protein>
    <recommendedName>
        <fullName evidence="4">SH3 domain-containing protein</fullName>
    </recommendedName>
</protein>
<evidence type="ECO:0008006" key="4">
    <source>
        <dbReference type="Google" id="ProtNLM"/>
    </source>
</evidence>
<gene>
    <name evidence="2" type="ORF">N4261_16880</name>
</gene>
<sequence length="563" mass="60647">MTSSWLAKTAAICALAGASCAWAVDQPPRWIKADDLRVRAGPGMDQRVSGMLQRGSEVILKSPEAFDGFCLIEGDGQYGYVACQYLSAEPISRPRAGQDGVPPDRRWITGTAVNLRAAAARDAEIVSRLSINRAVQLVRADVGIGFCEVQPLDRAGKPEGASGFTACQYLAVEALPAAQAAAIDGDPARTFWRSPGWWKLEAYAQSLVAKLPESAKYGPWPRDEELERMKAHLALGLKAPPPKPLPDWSALKALAAAHDPAILGTAQRAKARSGKDKELWRREYRASSAAHQIGVNLGLSGPLHDSISSDGGGERVMRLMLALEMPTVRPSLFRTEAEVGPPGEGPEALAGRFGGIYRTVVAPRKPQRPDGSTTTGAGLYDMFSRTVSLTRPVLYVQLYRDGTLKSEATNTSATEVLWRDVDGPECEGWTPGFGFGDVDGPIWRYFDQPGNELPQPVKRAAGPPRLFAYKALQAPPRSKATRSEQVVKLDRAATGFSRFTQMGFDLDEDGVPDLMVLEGAGPGPGHLGGTTQTDDPWYRLLLVNLGGAWKVLSSDSFSYGCGC</sequence>
<evidence type="ECO:0000256" key="1">
    <source>
        <dbReference type="SAM" id="SignalP"/>
    </source>
</evidence>
<dbReference type="EMBL" id="CP104562">
    <property type="protein sequence ID" value="UXH76705.1"/>
    <property type="molecule type" value="Genomic_DNA"/>
</dbReference>
<proteinExistence type="predicted"/>
<keyword evidence="1" id="KW-0732">Signal</keyword>
<accession>A0ABY6AV88</accession>
<dbReference type="RefSeq" id="WP_261756440.1">
    <property type="nucleotide sequence ID" value="NZ_CP104562.2"/>
</dbReference>
<dbReference type="Gene3D" id="2.30.30.40">
    <property type="entry name" value="SH3 Domains"/>
    <property type="match status" value="1"/>
</dbReference>
<organism evidence="2 3">
    <name type="scientific">Roseateles amylovorans</name>
    <dbReference type="NCBI Taxonomy" id="2978473"/>
    <lineage>
        <taxon>Bacteria</taxon>
        <taxon>Pseudomonadati</taxon>
        <taxon>Pseudomonadota</taxon>
        <taxon>Betaproteobacteria</taxon>
        <taxon>Burkholderiales</taxon>
        <taxon>Sphaerotilaceae</taxon>
        <taxon>Roseateles</taxon>
    </lineage>
</organism>
<reference evidence="2" key="1">
    <citation type="submission" date="2022-10" db="EMBL/GenBank/DDBJ databases">
        <title>Characterization and whole genome sequencing of a new Roseateles species, isolated from fresh water.</title>
        <authorList>
            <person name="Guliayeva D.Y."/>
            <person name="Akhremchuk A.E."/>
            <person name="Sikolenko M.A."/>
            <person name="Valentovich L.N."/>
            <person name="Sidarenka A.V."/>
        </authorList>
    </citation>
    <scope>NUCLEOTIDE SEQUENCE</scope>
    <source>
        <strain evidence="2">BIM B-1768</strain>
    </source>
</reference>
<evidence type="ECO:0000313" key="2">
    <source>
        <dbReference type="EMBL" id="UXH76705.1"/>
    </source>
</evidence>
<evidence type="ECO:0000313" key="3">
    <source>
        <dbReference type="Proteomes" id="UP001064933"/>
    </source>
</evidence>
<keyword evidence="3" id="KW-1185">Reference proteome</keyword>
<dbReference type="Proteomes" id="UP001064933">
    <property type="component" value="Chromosome"/>
</dbReference>
<feature type="chain" id="PRO_5045425835" description="SH3 domain-containing protein" evidence="1">
    <location>
        <begin position="24"/>
        <end position="563"/>
    </location>
</feature>